<dbReference type="EMBL" id="JACHMO010000001">
    <property type="protein sequence ID" value="MBB5804553.1"/>
    <property type="molecule type" value="Genomic_DNA"/>
</dbReference>
<gene>
    <name evidence="4" type="ORF">F4560_004321</name>
</gene>
<evidence type="ECO:0000313" key="4">
    <source>
        <dbReference type="EMBL" id="MBB5804553.1"/>
    </source>
</evidence>
<dbReference type="PANTHER" id="PTHR43201">
    <property type="entry name" value="ACYL-COA SYNTHETASE"/>
    <property type="match status" value="1"/>
</dbReference>
<dbReference type="InterPro" id="IPR025110">
    <property type="entry name" value="AMP-bd_C"/>
</dbReference>
<keyword evidence="4" id="KW-0436">Ligase</keyword>
<dbReference type="Gene3D" id="3.40.50.12780">
    <property type="entry name" value="N-terminal domain of ligase-like"/>
    <property type="match status" value="1"/>
</dbReference>
<dbReference type="InterPro" id="IPR020845">
    <property type="entry name" value="AMP-binding_CS"/>
</dbReference>
<comment type="similarity">
    <text evidence="1">Belongs to the ATP-dependent AMP-binding enzyme family.</text>
</comment>
<accession>A0A7W9M249</accession>
<evidence type="ECO:0000259" key="3">
    <source>
        <dbReference type="Pfam" id="PF13193"/>
    </source>
</evidence>
<dbReference type="PANTHER" id="PTHR43201:SF8">
    <property type="entry name" value="ACYL-COA SYNTHETASE FAMILY MEMBER 3"/>
    <property type="match status" value="1"/>
</dbReference>
<dbReference type="InterPro" id="IPR045851">
    <property type="entry name" value="AMP-bd_C_sf"/>
</dbReference>
<dbReference type="GO" id="GO:0006631">
    <property type="term" value="P:fatty acid metabolic process"/>
    <property type="evidence" value="ECO:0007669"/>
    <property type="project" value="TreeGrafter"/>
</dbReference>
<dbReference type="Proteomes" id="UP000552097">
    <property type="component" value="Unassembled WGS sequence"/>
</dbReference>
<dbReference type="SUPFAM" id="SSF56801">
    <property type="entry name" value="Acetyl-CoA synthetase-like"/>
    <property type="match status" value="1"/>
</dbReference>
<organism evidence="4 5">
    <name type="scientific">Saccharothrix ecbatanensis</name>
    <dbReference type="NCBI Taxonomy" id="1105145"/>
    <lineage>
        <taxon>Bacteria</taxon>
        <taxon>Bacillati</taxon>
        <taxon>Actinomycetota</taxon>
        <taxon>Actinomycetes</taxon>
        <taxon>Pseudonocardiales</taxon>
        <taxon>Pseudonocardiaceae</taxon>
        <taxon>Saccharothrix</taxon>
    </lineage>
</organism>
<dbReference type="Pfam" id="PF00501">
    <property type="entry name" value="AMP-binding"/>
    <property type="match status" value="1"/>
</dbReference>
<name>A0A7W9M249_9PSEU</name>
<dbReference type="Pfam" id="PF13193">
    <property type="entry name" value="AMP-binding_C"/>
    <property type="match status" value="1"/>
</dbReference>
<reference evidence="4 5" key="1">
    <citation type="submission" date="2020-08" db="EMBL/GenBank/DDBJ databases">
        <title>Sequencing the genomes of 1000 actinobacteria strains.</title>
        <authorList>
            <person name="Klenk H.-P."/>
        </authorList>
    </citation>
    <scope>NUCLEOTIDE SEQUENCE [LARGE SCALE GENOMIC DNA]</scope>
    <source>
        <strain evidence="4 5">DSM 45486</strain>
    </source>
</reference>
<dbReference type="PROSITE" id="PS00455">
    <property type="entry name" value="AMP_BINDING"/>
    <property type="match status" value="1"/>
</dbReference>
<dbReference type="Gene3D" id="3.30.300.30">
    <property type="match status" value="1"/>
</dbReference>
<dbReference type="RefSeq" id="WP_184922471.1">
    <property type="nucleotide sequence ID" value="NZ_JACHMO010000001.1"/>
</dbReference>
<proteinExistence type="inferred from homology"/>
<keyword evidence="5" id="KW-1185">Reference proteome</keyword>
<feature type="domain" description="AMP-dependent synthetase/ligase" evidence="2">
    <location>
        <begin position="10"/>
        <end position="315"/>
    </location>
</feature>
<dbReference type="AlphaFoldDB" id="A0A7W9M249"/>
<protein>
    <submittedName>
        <fullName evidence="4">Acyl-coenzyme A synthetase/AMP-(Fatty) acid ligase</fullName>
    </submittedName>
</protein>
<evidence type="ECO:0000256" key="1">
    <source>
        <dbReference type="ARBA" id="ARBA00006432"/>
    </source>
</evidence>
<comment type="caution">
    <text evidence="4">The sequence shown here is derived from an EMBL/GenBank/DDBJ whole genome shotgun (WGS) entry which is preliminary data.</text>
</comment>
<dbReference type="InterPro" id="IPR000873">
    <property type="entry name" value="AMP-dep_synth/lig_dom"/>
</dbReference>
<evidence type="ECO:0000313" key="5">
    <source>
        <dbReference type="Proteomes" id="UP000552097"/>
    </source>
</evidence>
<dbReference type="InterPro" id="IPR042099">
    <property type="entry name" value="ANL_N_sf"/>
</dbReference>
<evidence type="ECO:0000259" key="2">
    <source>
        <dbReference type="Pfam" id="PF00501"/>
    </source>
</evidence>
<sequence>MREFVTDLLRRHGDDVPVFTHEHTVTHGALRASIAAEANVFAASGVGEGSVVALHMPPSFTQLEVVAALWSLGARVVSIDHRLTPAEVDVLRALTRPQFIVRASGGSGGVFRERYELVTERRPEGVPAATRHRLVQFTSGSTGRPKVVGRSTESIIREVLRLGASDGMPKHGEKQLLLHSTAHSFGLMGGLLHALATGVHLVFAVRSTAEEILRTAARHEVDFITGLPFHYDMLASAAEQSASCRSALRTVRGAFAGGELMRPDIADRFAAAYGFMVGECFGTTETGALTMDVTGASRPSVGKPLPDTTIRVRDGLVEVALDQSPYLCEDESGRYLDGWFRTGDRGEFDACGNLRLLGRADSLVVIEGHKVDLVQVEQTLRSHPLVTEAIAVHDKVIEAYVATESDTLTSQEVEAWCADRLADFKMPRRIHVLRALPRTPSGKLVRNPRVLADAR</sequence>
<dbReference type="CDD" id="cd04433">
    <property type="entry name" value="AFD_class_I"/>
    <property type="match status" value="1"/>
</dbReference>
<feature type="domain" description="AMP-binding enzyme C-terminal" evidence="3">
    <location>
        <begin position="375"/>
        <end position="443"/>
    </location>
</feature>
<dbReference type="GO" id="GO:0031956">
    <property type="term" value="F:medium-chain fatty acid-CoA ligase activity"/>
    <property type="evidence" value="ECO:0007669"/>
    <property type="project" value="TreeGrafter"/>
</dbReference>